<dbReference type="InterPro" id="IPR004919">
    <property type="entry name" value="GmrSD_N"/>
</dbReference>
<comment type="caution">
    <text evidence="2">The sequence shown here is derived from an EMBL/GenBank/DDBJ whole genome shotgun (WGS) entry which is preliminary data.</text>
</comment>
<proteinExistence type="predicted"/>
<dbReference type="Proteomes" id="UP001500102">
    <property type="component" value="Unassembled WGS sequence"/>
</dbReference>
<organism evidence="2 3">
    <name type="scientific">Arthrobacter humicola</name>
    <dbReference type="NCBI Taxonomy" id="409291"/>
    <lineage>
        <taxon>Bacteria</taxon>
        <taxon>Bacillati</taxon>
        <taxon>Actinomycetota</taxon>
        <taxon>Actinomycetes</taxon>
        <taxon>Micrococcales</taxon>
        <taxon>Micrococcaceae</taxon>
        <taxon>Arthrobacter</taxon>
    </lineage>
</organism>
<sequence length="540" mass="60372">MQRNEKPLDRSASTTTTWDIPKIVSQAMSGKLRVPTFQRSFVWDPKDVLRLFDSLYRGFPVGTLLLWQQPLKPGTSRFGPIEFDVPEDPEGLWIVDGQQRVTSLVASLSPIEHRHDERFDVFFDLSRKRFVGPLRGMRPPRSIPIREALESRRLLAWLRAHGDDLEDADLETADGLGGALRDYKIPAYIVEENDESLLREVFDRVNSAGKPISRAQVFHALFAQGAEEGSPATVVEELRSRGFGRLDEGKVVQSLLAIRGGDVQRDIHDEFDEGDELADWYDRTERALSRVFSFLNTQGAPHLLLLPSTFPIPVLAAFFDLHPEPDEWILELLGRWLWRGWVHGFGREAGQTPALRKAIQVVNPKKGRPELAPDPFTAAKRLLDNVGDSELTNLNLDSFMTARGNGRLFLLALNALGPLDPAGQAIDVPQVLESRGTSAIGQLVPGPRSLVANRAFWLPEWPKLTGAESREILKSHNISSAAASELRQFNPDGFLAQRERDILESTLSFLNSKMDIGLPARPPLSNLMVSDPETVPNDDE</sequence>
<dbReference type="EMBL" id="BAAAQB010000037">
    <property type="protein sequence ID" value="GAA2140821.1"/>
    <property type="molecule type" value="Genomic_DNA"/>
</dbReference>
<dbReference type="PANTHER" id="PTHR37292">
    <property type="entry name" value="VNG6097C"/>
    <property type="match status" value="1"/>
</dbReference>
<keyword evidence="3" id="KW-1185">Reference proteome</keyword>
<evidence type="ECO:0000259" key="1">
    <source>
        <dbReference type="Pfam" id="PF03235"/>
    </source>
</evidence>
<dbReference type="Pfam" id="PF03235">
    <property type="entry name" value="GmrSD_N"/>
    <property type="match status" value="1"/>
</dbReference>
<evidence type="ECO:0000313" key="3">
    <source>
        <dbReference type="Proteomes" id="UP001500102"/>
    </source>
</evidence>
<dbReference type="PANTHER" id="PTHR37292:SF2">
    <property type="entry name" value="DUF262 DOMAIN-CONTAINING PROTEIN"/>
    <property type="match status" value="1"/>
</dbReference>
<feature type="domain" description="GmrSD restriction endonucleases N-terminal" evidence="1">
    <location>
        <begin position="23"/>
        <end position="222"/>
    </location>
</feature>
<protein>
    <recommendedName>
        <fullName evidence="1">GmrSD restriction endonucleases N-terminal domain-containing protein</fullName>
    </recommendedName>
</protein>
<evidence type="ECO:0000313" key="2">
    <source>
        <dbReference type="EMBL" id="GAA2140821.1"/>
    </source>
</evidence>
<gene>
    <name evidence="2" type="ORF">GCM10009825_28870</name>
</gene>
<dbReference type="RefSeq" id="WP_344367105.1">
    <property type="nucleotide sequence ID" value="NZ_BAAAQB010000037.1"/>
</dbReference>
<name>A0ABN2ZE53_9MICC</name>
<accession>A0ABN2ZE53</accession>
<reference evidence="2 3" key="1">
    <citation type="journal article" date="2019" name="Int. J. Syst. Evol. Microbiol.">
        <title>The Global Catalogue of Microorganisms (GCM) 10K type strain sequencing project: providing services to taxonomists for standard genome sequencing and annotation.</title>
        <authorList>
            <consortium name="The Broad Institute Genomics Platform"/>
            <consortium name="The Broad Institute Genome Sequencing Center for Infectious Disease"/>
            <person name="Wu L."/>
            <person name="Ma J."/>
        </authorList>
    </citation>
    <scope>NUCLEOTIDE SEQUENCE [LARGE SCALE GENOMIC DNA]</scope>
    <source>
        <strain evidence="2 3">JCM 15921</strain>
    </source>
</reference>